<keyword evidence="3" id="KW-1185">Reference proteome</keyword>
<comment type="caution">
    <text evidence="2">The sequence shown here is derived from an EMBL/GenBank/DDBJ whole genome shotgun (WGS) entry which is preliminary data.</text>
</comment>
<dbReference type="EMBL" id="JAMQJZ010000022">
    <property type="protein sequence ID" value="MDC3422545.1"/>
    <property type="molecule type" value="Genomic_DNA"/>
</dbReference>
<evidence type="ECO:0008006" key="4">
    <source>
        <dbReference type="Google" id="ProtNLM"/>
    </source>
</evidence>
<evidence type="ECO:0000313" key="3">
    <source>
        <dbReference type="Proteomes" id="UP001145072"/>
    </source>
</evidence>
<organism evidence="2 3">
    <name type="scientific">Aquibacillus koreensis</name>
    <dbReference type="NCBI Taxonomy" id="279446"/>
    <lineage>
        <taxon>Bacteria</taxon>
        <taxon>Bacillati</taxon>
        <taxon>Bacillota</taxon>
        <taxon>Bacilli</taxon>
        <taxon>Bacillales</taxon>
        <taxon>Bacillaceae</taxon>
        <taxon>Aquibacillus</taxon>
    </lineage>
</organism>
<feature type="repeat" description="TPR" evidence="1">
    <location>
        <begin position="111"/>
        <end position="144"/>
    </location>
</feature>
<dbReference type="PANTHER" id="PTHR43681:SF1">
    <property type="entry name" value="SARCALUMENIN"/>
    <property type="match status" value="1"/>
</dbReference>
<evidence type="ECO:0000256" key="1">
    <source>
        <dbReference type="PROSITE-ProRule" id="PRU00339"/>
    </source>
</evidence>
<proteinExistence type="predicted"/>
<keyword evidence="1" id="KW-0802">TPR repeat</keyword>
<reference evidence="2" key="1">
    <citation type="submission" date="2022-06" db="EMBL/GenBank/DDBJ databases">
        <title>Aquibacillus sp. a new bacterium isolated from soil saline samples.</title>
        <authorList>
            <person name="Galisteo C."/>
            <person name="De La Haba R."/>
            <person name="Sanchez-Porro C."/>
            <person name="Ventosa A."/>
        </authorList>
    </citation>
    <scope>NUCLEOTIDE SEQUENCE</scope>
    <source>
        <strain evidence="2">JCM 12387</strain>
    </source>
</reference>
<dbReference type="AlphaFoldDB" id="A0A9X4ALK6"/>
<evidence type="ECO:0000313" key="2">
    <source>
        <dbReference type="EMBL" id="MDC3422545.1"/>
    </source>
</evidence>
<dbReference type="SMART" id="SM00028">
    <property type="entry name" value="TPR"/>
    <property type="match status" value="2"/>
</dbReference>
<sequence>MENELISKSYFHTMVEKSAERHPMEVLGEKYIEEMQKESIELSSIRFAQGEVYFLHHDYEAAIFKWENVSEERLIPWAQKNIADAYFEMGLFDNAEEFYKIVETNSVALKTEVLLQLFSLYVRQDRREQAIEAIKEAVRLNPDYSNVTEIARTFFENYEDWDNAMELAINESIRTEALEGFEVLEKYAEQGFAATKEPKELHDVLVTLLQVDTFQFECLVTELWDNYKETDFYFDWLEEINELLLQHQVDEAYTWHKLPILFEDTYFELISGEFLIRDFSKLMPSHLQNWMKVASDSDSICASGVLAWNEVFPSELDLDLVREAERRLAHSEKQDSRQAGIMLYESIEKWADKEGLLEDLSLYMEPLLEESNIEVASPRRVRNVIQHAIEFLLEKQVETEKNIIEKINWNEELLARLNGLQHQLDDRQGEEARAIKGSYHDIKEAFRQNMLQKIPELLRNCSDMVNEESDFGKLHVNLNEEMNKRIAAYIENTALPEFKRSMQEWIIGCEGEFKESQGYLDEMSESFNNLYGEEKLVLDCDFKVLDDWRRDMDRISRGMTQVEQLNIMLRNNPAQLFLKSTGRLLGSISKNKEKLVAKYKGFVENEDYSHVTEEIIRPFMQQLELFEGSVEWDVKQFFANPFDVLHDVREETQTDVEKHKQALNSMRENPEQYQDPLTLFKLQLVQYELIHALDELTIES</sequence>
<dbReference type="InterPro" id="IPR019734">
    <property type="entry name" value="TPR_rpt"/>
</dbReference>
<dbReference type="PANTHER" id="PTHR43681">
    <property type="entry name" value="TRANSMEMBRANE GTPASE FZO"/>
    <property type="match status" value="1"/>
</dbReference>
<dbReference type="InterPro" id="IPR011990">
    <property type="entry name" value="TPR-like_helical_dom_sf"/>
</dbReference>
<protein>
    <recommendedName>
        <fullName evidence="4">GTP-binding protein</fullName>
    </recommendedName>
</protein>
<dbReference type="RefSeq" id="WP_259868041.1">
    <property type="nucleotide sequence ID" value="NZ_JAMQJZ010000022.1"/>
</dbReference>
<dbReference type="Gene3D" id="1.25.40.10">
    <property type="entry name" value="Tetratricopeptide repeat domain"/>
    <property type="match status" value="1"/>
</dbReference>
<dbReference type="SUPFAM" id="SSF48452">
    <property type="entry name" value="TPR-like"/>
    <property type="match status" value="1"/>
</dbReference>
<dbReference type="Pfam" id="PF13181">
    <property type="entry name" value="TPR_8"/>
    <property type="match status" value="1"/>
</dbReference>
<dbReference type="PROSITE" id="PS50005">
    <property type="entry name" value="TPR"/>
    <property type="match status" value="1"/>
</dbReference>
<accession>A0A9X4ALK6</accession>
<dbReference type="Proteomes" id="UP001145072">
    <property type="component" value="Unassembled WGS sequence"/>
</dbReference>
<name>A0A9X4ALK6_9BACI</name>
<dbReference type="InterPro" id="IPR051943">
    <property type="entry name" value="TRAFAC_Dynamin-like_GTPase"/>
</dbReference>
<gene>
    <name evidence="2" type="ORF">NC661_19515</name>
</gene>